<comment type="caution">
    <text evidence="3">The sequence shown here is derived from an EMBL/GenBank/DDBJ whole genome shotgun (WGS) entry which is preliminary data.</text>
</comment>
<reference evidence="4" key="1">
    <citation type="journal article" date="2019" name="Int. J. Syst. Evol. Microbiol.">
        <title>The Global Catalogue of Microorganisms (GCM) 10K type strain sequencing project: providing services to taxonomists for standard genome sequencing and annotation.</title>
        <authorList>
            <consortium name="The Broad Institute Genomics Platform"/>
            <consortium name="The Broad Institute Genome Sequencing Center for Infectious Disease"/>
            <person name="Wu L."/>
            <person name="Ma J."/>
        </authorList>
    </citation>
    <scope>NUCLEOTIDE SEQUENCE [LARGE SCALE GENOMIC DNA]</scope>
    <source>
        <strain evidence="4">CGMCC 4.7198</strain>
    </source>
</reference>
<feature type="domain" description="vWA found in TerF C terminus" evidence="2">
    <location>
        <begin position="151"/>
        <end position="280"/>
    </location>
</feature>
<sequence>MRSQHAAYEDAQSWKISTPDGHPAARFIGYLTYERAEQAATAIAAALPGKAWPGSAAGDSPLRQQALDASSTPEMLPLTRGSKPDWGYGCQWINWTMPDTRAQYEQMIAAHGVSPANCRTCAGIKKRWGRTVWLPRTGHWPRWNPSVHRREAECRLRTNYHWAMDAVIDHHLAASSRSPALVIFQTDGGPTRKLAAERYLCKAARLPLFWQFIGFGDPDDNEFAFLRKLDDLAVPARRVVDNAGFFHAGRDPRAVCDSVLYDRLLREFPSWLSAARTAQILR</sequence>
<organism evidence="3 4">
    <name type="scientific">Streptomyces lutosisoli</name>
    <dbReference type="NCBI Taxonomy" id="2665721"/>
    <lineage>
        <taxon>Bacteria</taxon>
        <taxon>Bacillati</taxon>
        <taxon>Actinomycetota</taxon>
        <taxon>Actinomycetes</taxon>
        <taxon>Kitasatosporales</taxon>
        <taxon>Streptomycetaceae</taxon>
        <taxon>Streptomyces</taxon>
    </lineage>
</organism>
<protein>
    <submittedName>
        <fullName evidence="3">VWA domain-containing protein</fullName>
    </submittedName>
</protein>
<evidence type="ECO:0000313" key="4">
    <source>
        <dbReference type="Proteomes" id="UP001596957"/>
    </source>
</evidence>
<evidence type="ECO:0000259" key="2">
    <source>
        <dbReference type="Pfam" id="PF10138"/>
    </source>
</evidence>
<accession>A0ABW2VWW2</accession>
<dbReference type="EMBL" id="JBHTEC010000004">
    <property type="protein sequence ID" value="MFD0287703.1"/>
    <property type="molecule type" value="Genomic_DNA"/>
</dbReference>
<evidence type="ECO:0000256" key="1">
    <source>
        <dbReference type="SAM" id="MobiDB-lite"/>
    </source>
</evidence>
<dbReference type="InterPro" id="IPR019303">
    <property type="entry name" value="vWA_TerF_C"/>
</dbReference>
<gene>
    <name evidence="3" type="ORF">ACFQZP_39990</name>
</gene>
<evidence type="ECO:0000313" key="3">
    <source>
        <dbReference type="EMBL" id="MFD0287703.1"/>
    </source>
</evidence>
<feature type="region of interest" description="Disordered" evidence="1">
    <location>
        <begin position="54"/>
        <end position="78"/>
    </location>
</feature>
<keyword evidence="4" id="KW-1185">Reference proteome</keyword>
<name>A0ABW2VWW2_9ACTN</name>
<dbReference type="Proteomes" id="UP001596957">
    <property type="component" value="Unassembled WGS sequence"/>
</dbReference>
<proteinExistence type="predicted"/>
<dbReference type="Pfam" id="PF10138">
    <property type="entry name" value="vWA-TerF-like"/>
    <property type="match status" value="1"/>
</dbReference>
<dbReference type="RefSeq" id="WP_381301695.1">
    <property type="nucleotide sequence ID" value="NZ_JBHTEC010000004.1"/>
</dbReference>